<evidence type="ECO:0000313" key="3">
    <source>
        <dbReference type="Proteomes" id="UP001652504"/>
    </source>
</evidence>
<keyword evidence="3" id="KW-1185">Reference proteome</keyword>
<dbReference type="CDD" id="cd03808">
    <property type="entry name" value="GT4_CapM-like"/>
    <property type="match status" value="1"/>
</dbReference>
<dbReference type="Gene3D" id="3.40.50.2000">
    <property type="entry name" value="Glycogen Phosphorylase B"/>
    <property type="match status" value="2"/>
</dbReference>
<name>A0ABT3ADE2_9ALTE</name>
<dbReference type="InterPro" id="IPR028098">
    <property type="entry name" value="Glyco_trans_4-like_N"/>
</dbReference>
<evidence type="ECO:0000259" key="1">
    <source>
        <dbReference type="Pfam" id="PF13477"/>
    </source>
</evidence>
<proteinExistence type="predicted"/>
<dbReference type="EMBL" id="JAOWKX010000016">
    <property type="protein sequence ID" value="MCV2886686.1"/>
    <property type="molecule type" value="Genomic_DNA"/>
</dbReference>
<comment type="caution">
    <text evidence="2">The sequence shown here is derived from an EMBL/GenBank/DDBJ whole genome shotgun (WGS) entry which is preliminary data.</text>
</comment>
<accession>A0ABT3ADE2</accession>
<organism evidence="2 3">
    <name type="scientific">Fluctibacter corallii</name>
    <dbReference type="NCBI Taxonomy" id="2984329"/>
    <lineage>
        <taxon>Bacteria</taxon>
        <taxon>Pseudomonadati</taxon>
        <taxon>Pseudomonadota</taxon>
        <taxon>Gammaproteobacteria</taxon>
        <taxon>Alteromonadales</taxon>
        <taxon>Alteromonadaceae</taxon>
        <taxon>Fluctibacter</taxon>
    </lineage>
</organism>
<dbReference type="SUPFAM" id="SSF53756">
    <property type="entry name" value="UDP-Glycosyltransferase/glycogen phosphorylase"/>
    <property type="match status" value="1"/>
</dbReference>
<dbReference type="Proteomes" id="UP001652504">
    <property type="component" value="Unassembled WGS sequence"/>
</dbReference>
<reference evidence="2 3" key="1">
    <citation type="submission" date="2022-10" db="EMBL/GenBank/DDBJ databases">
        <title>Aestuariibacter sp. AA17 isolated from Montipora capitata coral fragment.</title>
        <authorList>
            <person name="Emsley S.A."/>
            <person name="Pfannmuller K.M."/>
            <person name="Loughran R.M."/>
            <person name="Shlafstein M."/>
            <person name="Papke E."/>
            <person name="Saw J.H."/>
            <person name="Ushijima B."/>
            <person name="Videau P."/>
        </authorList>
    </citation>
    <scope>NUCLEOTIDE SEQUENCE [LARGE SCALE GENOMIC DNA]</scope>
    <source>
        <strain evidence="2 3">AA17</strain>
    </source>
</reference>
<protein>
    <submittedName>
        <fullName evidence="2">Glycosyltransferase family 4 protein</fullName>
    </submittedName>
</protein>
<dbReference type="PANTHER" id="PTHR12526">
    <property type="entry name" value="GLYCOSYLTRANSFERASE"/>
    <property type="match status" value="1"/>
</dbReference>
<feature type="domain" description="Glycosyltransferase subfamily 4-like N-terminal" evidence="1">
    <location>
        <begin position="12"/>
        <end position="156"/>
    </location>
</feature>
<sequence length="375" mass="42051">MKKRLLMIASYAESLVTFRLDLMRDAIDKGYEVHAAAPEISAEISHKLASHGIHVHNIRMRRTGLNPIADLATLLALVALIKKVKPTHTLAYTIKPVVYGCLAAMICRVPHINALITGLGYTFMETQRLPQKAISLIAKSLYWIALRPCENVFFQNPDDKHLFESMGLVSTAKSTLVKGSGINIEQFTPHHFPELTHIHFLMIARLIKDKGVIEYAHAAEKVRQDFPNATFHLVGWFDDNPTAISNEQVVKWEQNGTLIFHGKLDDVRPIIQRCHVYVLPSYREGTPRTVLEAMAMGRPIITSDAPGCRETVETDYNGLLVQVKNSDALAHAMKTFCEHPDKIAQFGGASRERAERLYDVRKVNASMLYAMEGEG</sequence>
<dbReference type="Pfam" id="PF13692">
    <property type="entry name" value="Glyco_trans_1_4"/>
    <property type="match status" value="1"/>
</dbReference>
<dbReference type="Pfam" id="PF13477">
    <property type="entry name" value="Glyco_trans_4_2"/>
    <property type="match status" value="1"/>
</dbReference>
<dbReference type="PANTHER" id="PTHR12526:SF638">
    <property type="entry name" value="SPORE COAT PROTEIN SA"/>
    <property type="match status" value="1"/>
</dbReference>
<evidence type="ECO:0000313" key="2">
    <source>
        <dbReference type="EMBL" id="MCV2886686.1"/>
    </source>
</evidence>
<dbReference type="RefSeq" id="WP_263713977.1">
    <property type="nucleotide sequence ID" value="NZ_JAOWKX010000016.1"/>
</dbReference>
<gene>
    <name evidence="2" type="ORF">OE749_18500</name>
</gene>